<dbReference type="SMART" id="SM00563">
    <property type="entry name" value="PlsC"/>
    <property type="match status" value="1"/>
</dbReference>
<keyword evidence="5" id="KW-0594">Phospholipid biosynthesis</keyword>
<dbReference type="GO" id="GO:0003841">
    <property type="term" value="F:1-acylglycerol-3-phosphate O-acyltransferase activity"/>
    <property type="evidence" value="ECO:0007669"/>
    <property type="project" value="UniProtKB-UniRule"/>
</dbReference>
<dbReference type="EMBL" id="CANHGI010000005">
    <property type="protein sequence ID" value="CAI5453070.1"/>
    <property type="molecule type" value="Genomic_DNA"/>
</dbReference>
<keyword evidence="4 5" id="KW-0012">Acyltransferase</keyword>
<dbReference type="NCBIfam" id="TIGR00530">
    <property type="entry name" value="AGP_acyltrn"/>
    <property type="match status" value="1"/>
</dbReference>
<dbReference type="InterPro" id="IPR002123">
    <property type="entry name" value="Plipid/glycerol_acylTrfase"/>
</dbReference>
<comment type="catalytic activity">
    <reaction evidence="5">
        <text>a 1-acyl-sn-glycero-3-phosphate + an acyl-CoA = a 1,2-diacyl-sn-glycero-3-phosphate + CoA</text>
        <dbReference type="Rhea" id="RHEA:19709"/>
        <dbReference type="ChEBI" id="CHEBI:57287"/>
        <dbReference type="ChEBI" id="CHEBI:57970"/>
        <dbReference type="ChEBI" id="CHEBI:58342"/>
        <dbReference type="ChEBI" id="CHEBI:58608"/>
        <dbReference type="EC" id="2.3.1.51"/>
    </reaction>
</comment>
<comment type="caution">
    <text evidence="8">The sequence shown here is derived from an EMBL/GenBank/DDBJ whole genome shotgun (WGS) entry which is preliminary data.</text>
</comment>
<reference evidence="8" key="1">
    <citation type="submission" date="2022-11" db="EMBL/GenBank/DDBJ databases">
        <authorList>
            <person name="Kikuchi T."/>
        </authorList>
    </citation>
    <scope>NUCLEOTIDE SEQUENCE</scope>
    <source>
        <strain evidence="8">PS1010</strain>
    </source>
</reference>
<gene>
    <name evidence="8" type="ORF">CAMP_LOCUS15707</name>
</gene>
<organism evidence="8 9">
    <name type="scientific">Caenorhabditis angaria</name>
    <dbReference type="NCBI Taxonomy" id="860376"/>
    <lineage>
        <taxon>Eukaryota</taxon>
        <taxon>Metazoa</taxon>
        <taxon>Ecdysozoa</taxon>
        <taxon>Nematoda</taxon>
        <taxon>Chromadorea</taxon>
        <taxon>Rhabditida</taxon>
        <taxon>Rhabditina</taxon>
        <taxon>Rhabditomorpha</taxon>
        <taxon>Rhabditoidea</taxon>
        <taxon>Rhabditidae</taxon>
        <taxon>Peloderinae</taxon>
        <taxon>Caenorhabditis</taxon>
    </lineage>
</organism>
<evidence type="ECO:0000256" key="2">
    <source>
        <dbReference type="ARBA" id="ARBA00008655"/>
    </source>
</evidence>
<dbReference type="AlphaFoldDB" id="A0A9P1N6J9"/>
<dbReference type="Pfam" id="PF01553">
    <property type="entry name" value="Acyltransferase"/>
    <property type="match status" value="1"/>
</dbReference>
<dbReference type="EC" id="2.3.1.51" evidence="5"/>
<protein>
    <recommendedName>
        <fullName evidence="5">1-acyl-sn-glycerol-3-phosphate acyltransferase</fullName>
        <ecNumber evidence="5">2.3.1.51</ecNumber>
    </recommendedName>
</protein>
<evidence type="ECO:0000256" key="3">
    <source>
        <dbReference type="ARBA" id="ARBA00022679"/>
    </source>
</evidence>
<dbReference type="SUPFAM" id="SSF69593">
    <property type="entry name" value="Glycerol-3-phosphate (1)-acyltransferase"/>
    <property type="match status" value="1"/>
</dbReference>
<comment type="similarity">
    <text evidence="2 5">Belongs to the 1-acyl-sn-glycerol-3-phosphate acyltransferase family.</text>
</comment>
<keyword evidence="5" id="KW-1208">Phospholipid metabolism</keyword>
<feature type="transmembrane region" description="Helical" evidence="6">
    <location>
        <begin position="121"/>
        <end position="140"/>
    </location>
</feature>
<feature type="transmembrane region" description="Helical" evidence="6">
    <location>
        <begin position="33"/>
        <end position="54"/>
    </location>
</feature>
<evidence type="ECO:0000256" key="1">
    <source>
        <dbReference type="ARBA" id="ARBA00004728"/>
    </source>
</evidence>
<sequence>MDLWLAILLFFLGFLLVLYNVSADFNYYSRISFFYFTILLHGMVCCVTMIPSWLKTRGADHVFEGFYYWCKWSGVHTTVHNYEGGQIEGSAVVICNHQSSLDILAMCSVWPHRCVVMMKKLLAYVPFFNFASMLACTIFIDRTNRDKAMQSVDYCVSEMKKRDLKLWIFPEGTRNRAGGLMPFKKGAFNIAIRAQLPIIPIVFSDYRPFYSKPGKYFKTNGEIVIEVMEPIPTEGLTLEDVPEFSEKVRQKMLETYERISAEAKNKMENTKKLT</sequence>
<keyword evidence="5" id="KW-0443">Lipid metabolism</keyword>
<dbReference type="GO" id="GO:0006654">
    <property type="term" value="P:phosphatidic acid biosynthetic process"/>
    <property type="evidence" value="ECO:0007669"/>
    <property type="project" value="TreeGrafter"/>
</dbReference>
<keyword evidence="5" id="KW-0444">Lipid biosynthesis</keyword>
<evidence type="ECO:0000259" key="7">
    <source>
        <dbReference type="SMART" id="SM00563"/>
    </source>
</evidence>
<evidence type="ECO:0000256" key="4">
    <source>
        <dbReference type="ARBA" id="ARBA00023315"/>
    </source>
</evidence>
<dbReference type="GO" id="GO:0016020">
    <property type="term" value="C:membrane"/>
    <property type="evidence" value="ECO:0007669"/>
    <property type="project" value="InterPro"/>
</dbReference>
<comment type="domain">
    <text evidence="5">The HXXXXD motif is essential for acyltransferase activity and may constitute the binding site for the phosphate moiety of the glycerol-3-phosphate.</text>
</comment>
<keyword evidence="6" id="KW-0812">Transmembrane</keyword>
<dbReference type="InterPro" id="IPR004552">
    <property type="entry name" value="AGP_acyltrans"/>
</dbReference>
<dbReference type="Proteomes" id="UP001152747">
    <property type="component" value="Unassembled WGS sequence"/>
</dbReference>
<evidence type="ECO:0000256" key="6">
    <source>
        <dbReference type="SAM" id="Phobius"/>
    </source>
</evidence>
<keyword evidence="9" id="KW-1185">Reference proteome</keyword>
<dbReference type="CDD" id="cd07989">
    <property type="entry name" value="LPLAT_AGPAT-like"/>
    <property type="match status" value="1"/>
</dbReference>
<dbReference type="OrthoDB" id="202234at2759"/>
<name>A0A9P1N6J9_9PELO</name>
<dbReference type="GO" id="GO:0005783">
    <property type="term" value="C:endoplasmic reticulum"/>
    <property type="evidence" value="ECO:0007669"/>
    <property type="project" value="TreeGrafter"/>
</dbReference>
<comment type="pathway">
    <text evidence="1">Phospholipid metabolism; CDP-diacylglycerol biosynthesis; CDP-diacylglycerol from sn-glycerol 3-phosphate: step 2/3.</text>
</comment>
<dbReference type="PANTHER" id="PTHR10434:SF11">
    <property type="entry name" value="1-ACYL-SN-GLYCEROL-3-PHOSPHATE ACYLTRANSFERASE"/>
    <property type="match status" value="1"/>
</dbReference>
<accession>A0A9P1N6J9</accession>
<keyword evidence="3 5" id="KW-0808">Transferase</keyword>
<proteinExistence type="inferred from homology"/>
<keyword evidence="6" id="KW-0472">Membrane</keyword>
<feature type="domain" description="Phospholipid/glycerol acyltransferase" evidence="7">
    <location>
        <begin position="91"/>
        <end position="206"/>
    </location>
</feature>
<dbReference type="PANTHER" id="PTHR10434">
    <property type="entry name" value="1-ACYL-SN-GLYCEROL-3-PHOSPHATE ACYLTRANSFERASE"/>
    <property type="match status" value="1"/>
</dbReference>
<evidence type="ECO:0000313" key="8">
    <source>
        <dbReference type="EMBL" id="CAI5453070.1"/>
    </source>
</evidence>
<evidence type="ECO:0000256" key="5">
    <source>
        <dbReference type="RuleBase" id="RU361267"/>
    </source>
</evidence>
<keyword evidence="6" id="KW-1133">Transmembrane helix</keyword>
<evidence type="ECO:0000313" key="9">
    <source>
        <dbReference type="Proteomes" id="UP001152747"/>
    </source>
</evidence>